<dbReference type="Proteomes" id="UP000593594">
    <property type="component" value="Chromosome"/>
</dbReference>
<evidence type="ECO:0000256" key="3">
    <source>
        <dbReference type="ARBA" id="ARBA00023082"/>
    </source>
</evidence>
<evidence type="ECO:0000256" key="4">
    <source>
        <dbReference type="ARBA" id="ARBA00023163"/>
    </source>
</evidence>
<feature type="domain" description="RNA polymerase sigma factor 70 region 4 type 2" evidence="6">
    <location>
        <begin position="109"/>
        <end position="161"/>
    </location>
</feature>
<dbReference type="GO" id="GO:0006352">
    <property type="term" value="P:DNA-templated transcription initiation"/>
    <property type="evidence" value="ECO:0007669"/>
    <property type="project" value="InterPro"/>
</dbReference>
<comment type="similarity">
    <text evidence="1">Belongs to the sigma-70 factor family. ECF subfamily.</text>
</comment>
<organism evidence="7 8">
    <name type="scientific">Kaustia mangrovi</name>
    <dbReference type="NCBI Taxonomy" id="2593653"/>
    <lineage>
        <taxon>Bacteria</taxon>
        <taxon>Pseudomonadati</taxon>
        <taxon>Pseudomonadota</taxon>
        <taxon>Alphaproteobacteria</taxon>
        <taxon>Hyphomicrobiales</taxon>
        <taxon>Parvibaculaceae</taxon>
        <taxon>Kaustia</taxon>
    </lineage>
</organism>
<dbReference type="GO" id="GO:0016987">
    <property type="term" value="F:sigma factor activity"/>
    <property type="evidence" value="ECO:0007669"/>
    <property type="project" value="UniProtKB-KW"/>
</dbReference>
<dbReference type="PANTHER" id="PTHR43133">
    <property type="entry name" value="RNA POLYMERASE ECF-TYPE SIGMA FACTO"/>
    <property type="match status" value="1"/>
</dbReference>
<keyword evidence="2" id="KW-0805">Transcription regulation</keyword>
<dbReference type="InterPro" id="IPR007627">
    <property type="entry name" value="RNA_pol_sigma70_r2"/>
</dbReference>
<dbReference type="InterPro" id="IPR036388">
    <property type="entry name" value="WH-like_DNA-bd_sf"/>
</dbReference>
<dbReference type="SUPFAM" id="SSF88946">
    <property type="entry name" value="Sigma2 domain of RNA polymerase sigma factors"/>
    <property type="match status" value="1"/>
</dbReference>
<dbReference type="InterPro" id="IPR014284">
    <property type="entry name" value="RNA_pol_sigma-70_dom"/>
</dbReference>
<proteinExistence type="inferred from homology"/>
<dbReference type="Gene3D" id="1.10.1740.10">
    <property type="match status" value="1"/>
</dbReference>
<keyword evidence="4" id="KW-0804">Transcription</keyword>
<dbReference type="Gene3D" id="1.10.10.10">
    <property type="entry name" value="Winged helix-like DNA-binding domain superfamily/Winged helix DNA-binding domain"/>
    <property type="match status" value="1"/>
</dbReference>
<dbReference type="InterPro" id="IPR013325">
    <property type="entry name" value="RNA_pol_sigma_r2"/>
</dbReference>
<evidence type="ECO:0000313" key="8">
    <source>
        <dbReference type="Proteomes" id="UP000593594"/>
    </source>
</evidence>
<feature type="domain" description="RNA polymerase sigma-70 region 2" evidence="5">
    <location>
        <begin position="11"/>
        <end position="73"/>
    </location>
</feature>
<protein>
    <submittedName>
        <fullName evidence="7">RNA polymerase sigma factor</fullName>
    </submittedName>
</protein>
<dbReference type="AlphaFoldDB" id="A0A7S8C2Z0"/>
<evidence type="ECO:0000259" key="5">
    <source>
        <dbReference type="Pfam" id="PF04542"/>
    </source>
</evidence>
<gene>
    <name evidence="7" type="ORF">HW532_06595</name>
</gene>
<dbReference type="PANTHER" id="PTHR43133:SF63">
    <property type="entry name" value="RNA POLYMERASE SIGMA FACTOR FECI-RELATED"/>
    <property type="match status" value="1"/>
</dbReference>
<sequence>MLAPLNTVFLLHRRSLMWSVMRIVRDRQTAEDLAQETYLRARKAIEAGPIEHIEAFLHRTARNLALDHLRRRRTRGEIETAGPGANDLCDIPADIPSLEDAVIERERLEIFRKALAGLPERAQTVIVLSRIEEWSNRRIAAWLGVSERTVFNDLKLAMAHCRETLARAGRE</sequence>
<dbReference type="RefSeq" id="WP_213163634.1">
    <property type="nucleotide sequence ID" value="NZ_CP058214.1"/>
</dbReference>
<evidence type="ECO:0000259" key="6">
    <source>
        <dbReference type="Pfam" id="PF08281"/>
    </source>
</evidence>
<dbReference type="EMBL" id="CP058214">
    <property type="protein sequence ID" value="QPC42401.1"/>
    <property type="molecule type" value="Genomic_DNA"/>
</dbReference>
<dbReference type="GO" id="GO:0003677">
    <property type="term" value="F:DNA binding"/>
    <property type="evidence" value="ECO:0007669"/>
    <property type="project" value="InterPro"/>
</dbReference>
<keyword evidence="8" id="KW-1185">Reference proteome</keyword>
<dbReference type="InterPro" id="IPR013324">
    <property type="entry name" value="RNA_pol_sigma_r3/r4-like"/>
</dbReference>
<keyword evidence="3" id="KW-0731">Sigma factor</keyword>
<reference evidence="7 8" key="1">
    <citation type="submission" date="2020-06" db="EMBL/GenBank/DDBJ databases">
        <title>Genome sequence of 2 isolates from Red Sea Mangroves.</title>
        <authorList>
            <person name="Sefrji F."/>
            <person name="Michoud G."/>
            <person name="Merlino G."/>
            <person name="Daffonchio D."/>
        </authorList>
    </citation>
    <scope>NUCLEOTIDE SEQUENCE [LARGE SCALE GENOMIC DNA]</scope>
    <source>
        <strain evidence="7 8">R1DC25</strain>
    </source>
</reference>
<dbReference type="InterPro" id="IPR039425">
    <property type="entry name" value="RNA_pol_sigma-70-like"/>
</dbReference>
<dbReference type="SUPFAM" id="SSF88659">
    <property type="entry name" value="Sigma3 and sigma4 domains of RNA polymerase sigma factors"/>
    <property type="match status" value="1"/>
</dbReference>
<dbReference type="Pfam" id="PF04542">
    <property type="entry name" value="Sigma70_r2"/>
    <property type="match status" value="1"/>
</dbReference>
<accession>A0A7S8C2Z0</accession>
<name>A0A7S8C2Z0_9HYPH</name>
<evidence type="ECO:0000256" key="1">
    <source>
        <dbReference type="ARBA" id="ARBA00010641"/>
    </source>
</evidence>
<evidence type="ECO:0000313" key="7">
    <source>
        <dbReference type="EMBL" id="QPC42401.1"/>
    </source>
</evidence>
<dbReference type="NCBIfam" id="TIGR02937">
    <property type="entry name" value="sigma70-ECF"/>
    <property type="match status" value="1"/>
</dbReference>
<dbReference type="KEGG" id="kmn:HW532_06595"/>
<evidence type="ECO:0000256" key="2">
    <source>
        <dbReference type="ARBA" id="ARBA00023015"/>
    </source>
</evidence>
<dbReference type="Pfam" id="PF08281">
    <property type="entry name" value="Sigma70_r4_2"/>
    <property type="match status" value="1"/>
</dbReference>
<dbReference type="InterPro" id="IPR013249">
    <property type="entry name" value="RNA_pol_sigma70_r4_t2"/>
</dbReference>